<name>A0ABU2BCV6_9CORY</name>
<feature type="domain" description="Glycosyltransferase 2-like" evidence="1">
    <location>
        <begin position="10"/>
        <end position="200"/>
    </location>
</feature>
<dbReference type="PANTHER" id="PTHR43685:SF2">
    <property type="entry name" value="GLYCOSYLTRANSFERASE 2-LIKE DOMAIN-CONTAINING PROTEIN"/>
    <property type="match status" value="1"/>
</dbReference>
<evidence type="ECO:0000313" key="2">
    <source>
        <dbReference type="EMBL" id="MDR7355573.1"/>
    </source>
</evidence>
<dbReference type="SUPFAM" id="SSF53448">
    <property type="entry name" value="Nucleotide-diphospho-sugar transferases"/>
    <property type="match status" value="1"/>
</dbReference>
<dbReference type="Proteomes" id="UP001183619">
    <property type="component" value="Unassembled WGS sequence"/>
</dbReference>
<dbReference type="CDD" id="cd00761">
    <property type="entry name" value="Glyco_tranf_GTA_type"/>
    <property type="match status" value="1"/>
</dbReference>
<dbReference type="InterPro" id="IPR050834">
    <property type="entry name" value="Glycosyltransf_2"/>
</dbReference>
<dbReference type="InterPro" id="IPR001173">
    <property type="entry name" value="Glyco_trans_2-like"/>
</dbReference>
<organism evidence="2 3">
    <name type="scientific">Corynebacterium felinum</name>
    <dbReference type="NCBI Taxonomy" id="131318"/>
    <lineage>
        <taxon>Bacteria</taxon>
        <taxon>Bacillati</taxon>
        <taxon>Actinomycetota</taxon>
        <taxon>Actinomycetes</taxon>
        <taxon>Mycobacteriales</taxon>
        <taxon>Corynebacteriaceae</taxon>
        <taxon>Corynebacterium</taxon>
    </lineage>
</organism>
<evidence type="ECO:0000313" key="3">
    <source>
        <dbReference type="Proteomes" id="UP001183619"/>
    </source>
</evidence>
<comment type="caution">
    <text evidence="2">The sequence shown here is derived from an EMBL/GenBank/DDBJ whole genome shotgun (WGS) entry which is preliminary data.</text>
</comment>
<reference evidence="2 3" key="1">
    <citation type="submission" date="2023-07" db="EMBL/GenBank/DDBJ databases">
        <title>Sequencing the genomes of 1000 actinobacteria strains.</title>
        <authorList>
            <person name="Klenk H.-P."/>
        </authorList>
    </citation>
    <scope>NUCLEOTIDE SEQUENCE [LARGE SCALE GENOMIC DNA]</scope>
    <source>
        <strain evidence="2 3">DSM 44508</strain>
    </source>
</reference>
<protein>
    <submittedName>
        <fullName evidence="2">Cellulose synthase/poly-beta-1,6-N-acetylglucosamine synthase-like glycosyltransferase</fullName>
    </submittedName>
</protein>
<evidence type="ECO:0000259" key="1">
    <source>
        <dbReference type="Pfam" id="PF00535"/>
    </source>
</evidence>
<dbReference type="RefSeq" id="WP_277103395.1">
    <property type="nucleotide sequence ID" value="NZ_BAAAJS010000072.1"/>
</dbReference>
<gene>
    <name evidence="2" type="ORF">J2S37_002111</name>
</gene>
<dbReference type="PANTHER" id="PTHR43685">
    <property type="entry name" value="GLYCOSYLTRANSFERASE"/>
    <property type="match status" value="1"/>
</dbReference>
<keyword evidence="3" id="KW-1185">Reference proteome</keyword>
<dbReference type="EMBL" id="JAVDYF010000001">
    <property type="protein sequence ID" value="MDR7355573.1"/>
    <property type="molecule type" value="Genomic_DNA"/>
</dbReference>
<dbReference type="Pfam" id="PF00535">
    <property type="entry name" value="Glycos_transf_2"/>
    <property type="match status" value="1"/>
</dbReference>
<dbReference type="Gene3D" id="3.90.550.10">
    <property type="entry name" value="Spore Coat Polysaccharide Biosynthesis Protein SpsA, Chain A"/>
    <property type="match status" value="1"/>
</dbReference>
<proteinExistence type="predicted"/>
<dbReference type="InterPro" id="IPR029044">
    <property type="entry name" value="Nucleotide-diphossugar_trans"/>
</dbReference>
<accession>A0ABU2BCV6</accession>
<sequence>MNSENTVDMSIIVCTSGKQPLFAHAVASVARAVQHAATQGVVAEIIIVDNSSHGRVASTPGLVPVLNSTIPIRVVRAELYGLSRARNVGVLHARGEYVAFTDDDTFVDQSWVYALREGFSRPEIWCVTGRTLATSTALTVEQWFEQGCSFDKGADSVEWSKDAAHTIGEKVTAVELPMVYPYPAGCFGSGNNMAFRRSALSRIGGFAEELGAGRATRGGEDLHAFRSVILQGGMIAYRAQARASHRHRQSRWALSKQMFGYGSGMSASLCRAVFDDPKALVFIGKNVPRGLAVVLSRRRDRATTVLDASAPRYPRTLVAAELCGYLAGIPLWVATMLADRRARRQSAGVGAGHGEG</sequence>